<dbReference type="EMBL" id="JAVRRL010000019">
    <property type="protein sequence ID" value="KAK5114147.1"/>
    <property type="molecule type" value="Genomic_DNA"/>
</dbReference>
<organism evidence="2 3">
    <name type="scientific">Meristemomyces frigidus</name>
    <dbReference type="NCBI Taxonomy" id="1508187"/>
    <lineage>
        <taxon>Eukaryota</taxon>
        <taxon>Fungi</taxon>
        <taxon>Dikarya</taxon>
        <taxon>Ascomycota</taxon>
        <taxon>Pezizomycotina</taxon>
        <taxon>Dothideomycetes</taxon>
        <taxon>Dothideomycetidae</taxon>
        <taxon>Mycosphaerellales</taxon>
        <taxon>Teratosphaeriaceae</taxon>
        <taxon>Meristemomyces</taxon>
    </lineage>
</organism>
<reference evidence="2" key="1">
    <citation type="submission" date="2023-08" db="EMBL/GenBank/DDBJ databases">
        <title>Black Yeasts Isolated from many extreme environments.</title>
        <authorList>
            <person name="Coleine C."/>
            <person name="Stajich J.E."/>
            <person name="Selbmann L."/>
        </authorList>
    </citation>
    <scope>NUCLEOTIDE SEQUENCE</scope>
    <source>
        <strain evidence="2">CCFEE 5401</strain>
    </source>
</reference>
<comment type="caution">
    <text evidence="2">The sequence shown here is derived from an EMBL/GenBank/DDBJ whole genome shotgun (WGS) entry which is preliminary data.</text>
</comment>
<gene>
    <name evidence="2" type="ORF">LTR62_002717</name>
</gene>
<protein>
    <submittedName>
        <fullName evidence="2">Uncharacterized protein</fullName>
    </submittedName>
</protein>
<proteinExistence type="predicted"/>
<evidence type="ECO:0000313" key="2">
    <source>
        <dbReference type="EMBL" id="KAK5114147.1"/>
    </source>
</evidence>
<feature type="region of interest" description="Disordered" evidence="1">
    <location>
        <begin position="1"/>
        <end position="27"/>
    </location>
</feature>
<sequence length="160" mass="17379">MAPNTSFSAKNTKPVTHKAPAANIGGFIGGPPRRKVSRIKWTLENDNRLLGYGLCREVGKDTKVGRAEFQLIADSFPERPTTKAIEERYTKLRKAQLELLKELGLFDIDAVRERQEGDEEVGIGENPESQARGNKAAVTSGKDALDSKAQGDDGVESAAP</sequence>
<accession>A0AAN7YS22</accession>
<feature type="compositionally biased region" description="Polar residues" evidence="1">
    <location>
        <begin position="1"/>
        <end position="14"/>
    </location>
</feature>
<feature type="region of interest" description="Disordered" evidence="1">
    <location>
        <begin position="116"/>
        <end position="160"/>
    </location>
</feature>
<name>A0AAN7YS22_9PEZI</name>
<evidence type="ECO:0000313" key="3">
    <source>
        <dbReference type="Proteomes" id="UP001310890"/>
    </source>
</evidence>
<dbReference type="Proteomes" id="UP001310890">
    <property type="component" value="Unassembled WGS sequence"/>
</dbReference>
<evidence type="ECO:0000256" key="1">
    <source>
        <dbReference type="SAM" id="MobiDB-lite"/>
    </source>
</evidence>
<dbReference type="AlphaFoldDB" id="A0AAN7YS22"/>